<dbReference type="InterPro" id="IPR036875">
    <property type="entry name" value="Znf_CCHC_sf"/>
</dbReference>
<reference evidence="2 3" key="1">
    <citation type="submission" date="2019-07" db="EMBL/GenBank/DDBJ databases">
        <title>WGS assembly of Gossypium tomentosum.</title>
        <authorList>
            <person name="Chen Z.J."/>
            <person name="Sreedasyam A."/>
            <person name="Ando A."/>
            <person name="Song Q."/>
            <person name="De L."/>
            <person name="Hulse-Kemp A."/>
            <person name="Ding M."/>
            <person name="Ye W."/>
            <person name="Kirkbride R."/>
            <person name="Jenkins J."/>
            <person name="Plott C."/>
            <person name="Lovell J."/>
            <person name="Lin Y.-M."/>
            <person name="Vaughn R."/>
            <person name="Liu B."/>
            <person name="Li W."/>
            <person name="Simpson S."/>
            <person name="Scheffler B."/>
            <person name="Saski C."/>
            <person name="Grover C."/>
            <person name="Hu G."/>
            <person name="Conover J."/>
            <person name="Carlson J."/>
            <person name="Shu S."/>
            <person name="Boston L."/>
            <person name="Williams M."/>
            <person name="Peterson D."/>
            <person name="Mcgee K."/>
            <person name="Jones D."/>
            <person name="Wendel J."/>
            <person name="Stelly D."/>
            <person name="Grimwood J."/>
            <person name="Schmutz J."/>
        </authorList>
    </citation>
    <scope>NUCLEOTIDE SEQUENCE [LARGE SCALE GENOMIC DNA]</scope>
    <source>
        <strain evidence="2">7179.01</strain>
    </source>
</reference>
<dbReference type="Pfam" id="PF17846">
    <property type="entry name" value="XRN_M"/>
    <property type="match status" value="1"/>
</dbReference>
<evidence type="ECO:0000259" key="1">
    <source>
        <dbReference type="Pfam" id="PF17846"/>
    </source>
</evidence>
<dbReference type="GO" id="GO:0003723">
    <property type="term" value="F:RNA binding"/>
    <property type="evidence" value="ECO:0007669"/>
    <property type="project" value="TreeGrafter"/>
</dbReference>
<dbReference type="GO" id="GO:0008270">
    <property type="term" value="F:zinc ion binding"/>
    <property type="evidence" value="ECO:0007669"/>
    <property type="project" value="InterPro"/>
</dbReference>
<evidence type="ECO:0000313" key="3">
    <source>
        <dbReference type="Proteomes" id="UP000322667"/>
    </source>
</evidence>
<dbReference type="Proteomes" id="UP000322667">
    <property type="component" value="Chromosome D12"/>
</dbReference>
<evidence type="ECO:0000313" key="2">
    <source>
        <dbReference type="EMBL" id="TYH38112.1"/>
    </source>
</evidence>
<dbReference type="InterPro" id="IPR027073">
    <property type="entry name" value="5_3_exoribonuclease"/>
</dbReference>
<dbReference type="AlphaFoldDB" id="A0A5D2I709"/>
<dbReference type="EMBL" id="CM017634">
    <property type="protein sequence ID" value="TYH38112.1"/>
    <property type="molecule type" value="Genomic_DNA"/>
</dbReference>
<organism evidence="2 3">
    <name type="scientific">Gossypium tomentosum</name>
    <name type="common">Hawaiian cotton</name>
    <name type="synonym">Gossypium sandvicense</name>
    <dbReference type="NCBI Taxonomy" id="34277"/>
    <lineage>
        <taxon>Eukaryota</taxon>
        <taxon>Viridiplantae</taxon>
        <taxon>Streptophyta</taxon>
        <taxon>Embryophyta</taxon>
        <taxon>Tracheophyta</taxon>
        <taxon>Spermatophyta</taxon>
        <taxon>Magnoliopsida</taxon>
        <taxon>eudicotyledons</taxon>
        <taxon>Gunneridae</taxon>
        <taxon>Pentapetalae</taxon>
        <taxon>rosids</taxon>
        <taxon>malvids</taxon>
        <taxon>Malvales</taxon>
        <taxon>Malvaceae</taxon>
        <taxon>Malvoideae</taxon>
        <taxon>Gossypium</taxon>
    </lineage>
</organism>
<gene>
    <name evidence="2" type="ORF">ES332_D12G087700v1</name>
</gene>
<dbReference type="InterPro" id="IPR041412">
    <property type="entry name" value="Xrn1_helical"/>
</dbReference>
<dbReference type="SUPFAM" id="SSF57756">
    <property type="entry name" value="Retrovirus zinc finger-like domains"/>
    <property type="match status" value="1"/>
</dbReference>
<dbReference type="PANTHER" id="PTHR12341">
    <property type="entry name" value="5'-&gt;3' EXORIBONUCLEASE"/>
    <property type="match status" value="1"/>
</dbReference>
<dbReference type="GO" id="GO:0004534">
    <property type="term" value="F:5'-3' RNA exonuclease activity"/>
    <property type="evidence" value="ECO:0007669"/>
    <property type="project" value="TreeGrafter"/>
</dbReference>
<name>A0A5D2I709_GOSTO</name>
<sequence>MNFLRRMFYHSIIMFPLGSKVTGFMKYFQIVFTPGQDKCFIYGQMGHIAANCEGKAKRKEGEFDEKADGKAVARKPYQFLNIWTLREYLEYEMRIPNPPFEIDLERVVDDFIFICFFVGNDFLPHMPTLEIREDAINLLMVVYKKEFRSFGGYLTDGSKPNLSRVEHFIQAVGSYEDKIFNKTAQLHQIFSSMIPKLSSKLAKCW</sequence>
<protein>
    <recommendedName>
        <fullName evidence="1">Xrn1 helical domain-containing protein</fullName>
    </recommendedName>
</protein>
<dbReference type="GO" id="GO:0005634">
    <property type="term" value="C:nucleus"/>
    <property type="evidence" value="ECO:0007669"/>
    <property type="project" value="TreeGrafter"/>
</dbReference>
<dbReference type="GO" id="GO:0000956">
    <property type="term" value="P:nuclear-transcribed mRNA catabolic process"/>
    <property type="evidence" value="ECO:0007669"/>
    <property type="project" value="TreeGrafter"/>
</dbReference>
<keyword evidence="3" id="KW-1185">Reference proteome</keyword>
<proteinExistence type="predicted"/>
<feature type="domain" description="Xrn1 helical" evidence="1">
    <location>
        <begin position="102"/>
        <end position="188"/>
    </location>
</feature>
<dbReference type="PANTHER" id="PTHR12341:SF41">
    <property type="entry name" value="5'-3' EXORIBONUCLEASE 2"/>
    <property type="match status" value="1"/>
</dbReference>
<dbReference type="Gene3D" id="3.40.50.12390">
    <property type="match status" value="1"/>
</dbReference>
<accession>A0A5D2I709</accession>